<protein>
    <recommendedName>
        <fullName evidence="4">SGNH/GDSL hydrolase family protein</fullName>
    </recommendedName>
</protein>
<proteinExistence type="predicted"/>
<dbReference type="Gene3D" id="3.40.50.1110">
    <property type="entry name" value="SGNH hydrolase"/>
    <property type="match status" value="1"/>
</dbReference>
<accession>A0A4Y8KTN3</accession>
<evidence type="ECO:0008006" key="4">
    <source>
        <dbReference type="Google" id="ProtNLM"/>
    </source>
</evidence>
<dbReference type="GO" id="GO:0016788">
    <property type="term" value="F:hydrolase activity, acting on ester bonds"/>
    <property type="evidence" value="ECO:0007669"/>
    <property type="project" value="UniProtKB-ARBA"/>
</dbReference>
<name>A0A4Y8KTN3_9BACT</name>
<dbReference type="RefSeq" id="WP_134437638.1">
    <property type="nucleotide sequence ID" value="NZ_SOML01000020.1"/>
</dbReference>
<dbReference type="OrthoDB" id="9761723at2"/>
<evidence type="ECO:0000256" key="1">
    <source>
        <dbReference type="SAM" id="Phobius"/>
    </source>
</evidence>
<keyword evidence="3" id="KW-1185">Reference proteome</keyword>
<dbReference type="Proteomes" id="UP000297861">
    <property type="component" value="Unassembled WGS sequence"/>
</dbReference>
<feature type="transmembrane region" description="Helical" evidence="1">
    <location>
        <begin position="6"/>
        <end position="26"/>
    </location>
</feature>
<keyword evidence="1" id="KW-0472">Membrane</keyword>
<comment type="caution">
    <text evidence="2">The sequence shown here is derived from an EMBL/GenBank/DDBJ whole genome shotgun (WGS) entry which is preliminary data.</text>
</comment>
<gene>
    <name evidence="2" type="ORF">E2605_19325</name>
</gene>
<evidence type="ECO:0000313" key="3">
    <source>
        <dbReference type="Proteomes" id="UP000297861"/>
    </source>
</evidence>
<evidence type="ECO:0000313" key="2">
    <source>
        <dbReference type="EMBL" id="TFD91923.1"/>
    </source>
</evidence>
<dbReference type="SUPFAM" id="SSF52266">
    <property type="entry name" value="SGNH hydrolase"/>
    <property type="match status" value="1"/>
</dbReference>
<dbReference type="STRING" id="1121485.GCA_000426485_03019"/>
<organism evidence="2 3">
    <name type="scientific">Dysgonomonas capnocytophagoides</name>
    <dbReference type="NCBI Taxonomy" id="45254"/>
    <lineage>
        <taxon>Bacteria</taxon>
        <taxon>Pseudomonadati</taxon>
        <taxon>Bacteroidota</taxon>
        <taxon>Bacteroidia</taxon>
        <taxon>Bacteroidales</taxon>
        <taxon>Dysgonomonadaceae</taxon>
        <taxon>Dysgonomonas</taxon>
    </lineage>
</organism>
<reference evidence="2 3" key="1">
    <citation type="submission" date="2019-03" db="EMBL/GenBank/DDBJ databases">
        <title>San Antonio Military Medical Center submission to MRSN (WRAIR), pending publication.</title>
        <authorList>
            <person name="Blyth D.M."/>
            <person name="Mccarthy S.L."/>
            <person name="Schall S.E."/>
            <person name="Stam J.A."/>
            <person name="Ong A.C."/>
            <person name="Mcgann P.T."/>
        </authorList>
    </citation>
    <scope>NUCLEOTIDE SEQUENCE [LARGE SCALE GENOMIC DNA]</scope>
    <source>
        <strain evidence="2 3">MRSN571793</strain>
    </source>
</reference>
<dbReference type="EMBL" id="SOML01000020">
    <property type="protein sequence ID" value="TFD91923.1"/>
    <property type="molecule type" value="Genomic_DNA"/>
</dbReference>
<sequence>MKKSIILTIIFILPFIILTIWIETMLRGIPNEYMIKSNFMNANASRIKVLVLGSSHGITAIDPDCFSQYTYNCAHYAQSLDRDYNILNQYQDRLDSLEYIILPVSYHSLWTKIDLHAHKWRKKYYNIYYGFRVEQNPIKELIFLDETIHEDLRIIKDYYYNHQPIHTDLTPYGLAVTPSQTNLGWINSTIDQVVAAHSTDDLTRLYDENVSYLKKIIDIAKKKNAKVIFVTIPGHEIFVERLHPDQLNLLYTTMDKLKDNKTVFYYNFLHEFTKEDQETSLKYFHDADHLSYLGARTFSVKLDSIVKALDKKEKIQSAN</sequence>
<dbReference type="AlphaFoldDB" id="A0A4Y8KTN3"/>
<dbReference type="InterPro" id="IPR036514">
    <property type="entry name" value="SGNH_hydro_sf"/>
</dbReference>
<keyword evidence="1" id="KW-0812">Transmembrane</keyword>
<keyword evidence="1" id="KW-1133">Transmembrane helix</keyword>